<comment type="subunit">
    <text evidence="11">Homodimer. May form heterooligomers with other PACSINs. Interacts (via SH3 domain) with DNM1, SYNJ1 and WASL. Interacts with TRPV4.</text>
</comment>
<dbReference type="GO" id="GO:0097320">
    <property type="term" value="P:plasma membrane tubulation"/>
    <property type="evidence" value="ECO:0000318"/>
    <property type="project" value="GO_Central"/>
</dbReference>
<feature type="compositionally biased region" description="Basic and acidic residues" evidence="15">
    <location>
        <begin position="319"/>
        <end position="330"/>
    </location>
</feature>
<dbReference type="OMA" id="GMQTNDE"/>
<dbReference type="EMBL" id="AMQM01003883">
    <property type="status" value="NOT_ANNOTATED_CDS"/>
    <property type="molecule type" value="Genomic_DNA"/>
</dbReference>
<evidence type="ECO:0000256" key="9">
    <source>
        <dbReference type="ARBA" id="ARBA00023136"/>
    </source>
</evidence>
<dbReference type="InParanoid" id="T1EM19"/>
<dbReference type="SMART" id="SM00055">
    <property type="entry name" value="FCH"/>
    <property type="match status" value="1"/>
</dbReference>
<feature type="coiled-coil region" evidence="14">
    <location>
        <begin position="169"/>
        <end position="203"/>
    </location>
</feature>
<evidence type="ECO:0000256" key="13">
    <source>
        <dbReference type="PROSITE-ProRule" id="PRU01077"/>
    </source>
</evidence>
<name>T1EM19_HELRO</name>
<sequence length="412" mass="48186">MFSKEEPCDVPTDSFWEIDSYKRVVKRSEDGLLLCNDLMKMIQERAEIELKYSNKLKVWSKKWVENIDKSTDYGTNKSVLINSMNEAECLANIHSEMKDSLLEVVNNVKKWRNETYTKTMVGVCKEVKQFEDDFKKAQKPWAKHMNKFLKYKKEYESNVKNEKILKNSLAQSTDEDKKLNERLEKCKKENENIIDKLEAIQKDLDSYKPIYIADMTEVFEKTQDFEEKRLIMFKNTLINMHKCLDISQNDKIPIIYIRWRKSIETSDAKKDLKWWSHIYGPDMSMNWPIIPSKYNVKLNPFMDEDDEAPENISTTQLPPKDETPSKKISYDPELNPFEEPMESADHSSNASSSAMVIAVYDYIAQEADELTLTKGDVFEKLSEKDDQGWCTGSKDGKIGLYPEKYAKPFEST</sequence>
<evidence type="ECO:0000313" key="20">
    <source>
        <dbReference type="Proteomes" id="UP000015101"/>
    </source>
</evidence>
<dbReference type="KEGG" id="hro:HELRODRAFT_156856"/>
<protein>
    <recommendedName>
        <fullName evidence="21">SH3 domain-containing protein</fullName>
    </recommendedName>
</protein>
<keyword evidence="5" id="KW-1003">Cell membrane</keyword>
<reference evidence="20" key="1">
    <citation type="submission" date="2012-12" db="EMBL/GenBank/DDBJ databases">
        <authorList>
            <person name="Hellsten U."/>
            <person name="Grimwood J."/>
            <person name="Chapman J.A."/>
            <person name="Shapiro H."/>
            <person name="Aerts A."/>
            <person name="Otillar R.P."/>
            <person name="Terry A.Y."/>
            <person name="Boore J.L."/>
            <person name="Simakov O."/>
            <person name="Marletaz F."/>
            <person name="Cho S.-J."/>
            <person name="Edsinger-Gonzales E."/>
            <person name="Havlak P."/>
            <person name="Kuo D.-H."/>
            <person name="Larsson T."/>
            <person name="Lv J."/>
            <person name="Arendt D."/>
            <person name="Savage R."/>
            <person name="Osoegawa K."/>
            <person name="de Jong P."/>
            <person name="Lindberg D.R."/>
            <person name="Seaver E.C."/>
            <person name="Weisblat D.A."/>
            <person name="Putnam N.H."/>
            <person name="Grigoriev I.V."/>
            <person name="Rokhsar D.S."/>
        </authorList>
    </citation>
    <scope>NUCLEOTIDE SEQUENCE</scope>
</reference>
<dbReference type="GO" id="GO:0005886">
    <property type="term" value="C:plasma membrane"/>
    <property type="evidence" value="ECO:0000318"/>
    <property type="project" value="GO_Central"/>
</dbReference>
<dbReference type="InterPro" id="IPR036028">
    <property type="entry name" value="SH3-like_dom_sf"/>
</dbReference>
<organism evidence="19 20">
    <name type="scientific">Helobdella robusta</name>
    <name type="common">Californian leech</name>
    <dbReference type="NCBI Taxonomy" id="6412"/>
    <lineage>
        <taxon>Eukaryota</taxon>
        <taxon>Metazoa</taxon>
        <taxon>Spiralia</taxon>
        <taxon>Lophotrochozoa</taxon>
        <taxon>Annelida</taxon>
        <taxon>Clitellata</taxon>
        <taxon>Hirudinea</taxon>
        <taxon>Rhynchobdellida</taxon>
        <taxon>Glossiphoniidae</taxon>
        <taxon>Helobdella</taxon>
    </lineage>
</organism>
<dbReference type="PROSITE" id="PS50002">
    <property type="entry name" value="SH3"/>
    <property type="match status" value="1"/>
</dbReference>
<dbReference type="InterPro" id="IPR031160">
    <property type="entry name" value="F_BAR_dom"/>
</dbReference>
<evidence type="ECO:0000256" key="2">
    <source>
        <dbReference type="ARBA" id="ARBA00004236"/>
    </source>
</evidence>
<dbReference type="InterPro" id="IPR001060">
    <property type="entry name" value="FCH_dom"/>
</dbReference>
<dbReference type="Pfam" id="PF00611">
    <property type="entry name" value="FCH"/>
    <property type="match status" value="1"/>
</dbReference>
<evidence type="ECO:0000256" key="14">
    <source>
        <dbReference type="SAM" id="Coils"/>
    </source>
</evidence>
<gene>
    <name evidence="19" type="primary">20197619</name>
    <name evidence="18" type="ORF">HELRODRAFT_156856</name>
</gene>
<dbReference type="Proteomes" id="UP000015101">
    <property type="component" value="Unassembled WGS sequence"/>
</dbReference>
<evidence type="ECO:0000256" key="10">
    <source>
        <dbReference type="ARBA" id="ARBA00055545"/>
    </source>
</evidence>
<dbReference type="SUPFAM" id="SSF50044">
    <property type="entry name" value="SH3-domain"/>
    <property type="match status" value="1"/>
</dbReference>
<dbReference type="SMART" id="SM00326">
    <property type="entry name" value="SH3"/>
    <property type="match status" value="1"/>
</dbReference>
<evidence type="ECO:0000259" key="17">
    <source>
        <dbReference type="PROSITE" id="PS51741"/>
    </source>
</evidence>
<dbReference type="STRING" id="6412.T1EM19"/>
<dbReference type="Gene3D" id="1.20.1270.60">
    <property type="entry name" value="Arfaptin homology (AH) domain/BAR domain"/>
    <property type="match status" value="1"/>
</dbReference>
<evidence type="ECO:0000256" key="7">
    <source>
        <dbReference type="ARBA" id="ARBA00022553"/>
    </source>
</evidence>
<dbReference type="EnsemblMetazoa" id="HelroT156856">
    <property type="protein sequence ID" value="HelroP156856"/>
    <property type="gene ID" value="HelroG156856"/>
</dbReference>
<comment type="subcellular location">
    <subcellularLocation>
        <location evidence="2">Cell membrane</location>
    </subcellularLocation>
    <subcellularLocation>
        <location evidence="3">Cytoplasm</location>
    </subcellularLocation>
    <subcellularLocation>
        <location evidence="1">Endomembrane system</location>
        <topology evidence="1">Peripheral membrane protein</topology>
    </subcellularLocation>
</comment>
<dbReference type="AlphaFoldDB" id="T1EM19"/>
<dbReference type="GO" id="GO:0005543">
    <property type="term" value="F:phospholipid binding"/>
    <property type="evidence" value="ECO:0000318"/>
    <property type="project" value="GO_Central"/>
</dbReference>
<dbReference type="SUPFAM" id="SSF103657">
    <property type="entry name" value="BAR/IMD domain-like"/>
    <property type="match status" value="1"/>
</dbReference>
<evidence type="ECO:0000256" key="8">
    <source>
        <dbReference type="ARBA" id="ARBA00023054"/>
    </source>
</evidence>
<dbReference type="PANTHER" id="PTHR23065:SF11">
    <property type="entry name" value="SYNDAPIN, ISOFORM C"/>
    <property type="match status" value="1"/>
</dbReference>
<dbReference type="CTD" id="20197619"/>
<evidence type="ECO:0000256" key="3">
    <source>
        <dbReference type="ARBA" id="ARBA00004496"/>
    </source>
</evidence>
<evidence type="ECO:0008006" key="21">
    <source>
        <dbReference type="Google" id="ProtNLM"/>
    </source>
</evidence>
<reference evidence="19" key="3">
    <citation type="submission" date="2015-06" db="UniProtKB">
        <authorList>
            <consortium name="EnsemblMetazoa"/>
        </authorList>
    </citation>
    <scope>IDENTIFICATION</scope>
</reference>
<feature type="region of interest" description="Disordered" evidence="15">
    <location>
        <begin position="305"/>
        <end position="348"/>
    </location>
</feature>
<dbReference type="FunFam" id="1.20.1270.60:FF:000009">
    <property type="entry name" value="Protein kinase C and casein kinase substrate in neurons 2"/>
    <property type="match status" value="1"/>
</dbReference>
<dbReference type="PROSITE" id="PS51741">
    <property type="entry name" value="F_BAR"/>
    <property type="match status" value="1"/>
</dbReference>
<evidence type="ECO:0000256" key="4">
    <source>
        <dbReference type="ARBA" id="ARBA00022443"/>
    </source>
</evidence>
<evidence type="ECO:0000256" key="6">
    <source>
        <dbReference type="ARBA" id="ARBA00022490"/>
    </source>
</evidence>
<evidence type="ECO:0000256" key="15">
    <source>
        <dbReference type="SAM" id="MobiDB-lite"/>
    </source>
</evidence>
<comment type="function">
    <text evidence="10">Plays a role in endocytosis and regulates internalization of plasma membrane proteins. Overexpression impairs internalization of SLC2A1/GLUT1 and TRPV4 and increases the levels of SLC2A1/GLUT1 and TRPV4 at the cell membrane. Inhibits the TRPV4 calcium channel activity.</text>
</comment>
<keyword evidence="7" id="KW-0597">Phosphoprotein</keyword>
<keyword evidence="20" id="KW-1185">Reference proteome</keyword>
<evidence type="ECO:0000256" key="1">
    <source>
        <dbReference type="ARBA" id="ARBA00004184"/>
    </source>
</evidence>
<dbReference type="GO" id="GO:0007010">
    <property type="term" value="P:cytoskeleton organization"/>
    <property type="evidence" value="ECO:0000318"/>
    <property type="project" value="GO_Central"/>
</dbReference>
<dbReference type="GO" id="GO:0005737">
    <property type="term" value="C:cytoplasm"/>
    <property type="evidence" value="ECO:0000318"/>
    <property type="project" value="GO_Central"/>
</dbReference>
<dbReference type="PRINTS" id="PR00452">
    <property type="entry name" value="SH3DOMAIN"/>
</dbReference>
<keyword evidence="6" id="KW-0963">Cytoplasm</keyword>
<dbReference type="InterPro" id="IPR027267">
    <property type="entry name" value="AH/BAR_dom_sf"/>
</dbReference>
<dbReference type="eggNOG" id="KOG2856">
    <property type="taxonomic scope" value="Eukaryota"/>
</dbReference>
<accession>T1EM19</accession>
<evidence type="ECO:0000256" key="11">
    <source>
        <dbReference type="ARBA" id="ARBA00064966"/>
    </source>
</evidence>
<dbReference type="HOGENOM" id="CLU_030752_0_0_1"/>
<evidence type="ECO:0000259" key="16">
    <source>
        <dbReference type="PROSITE" id="PS50002"/>
    </source>
</evidence>
<evidence type="ECO:0000256" key="12">
    <source>
        <dbReference type="PROSITE-ProRule" id="PRU00192"/>
    </source>
</evidence>
<feature type="domain" description="SH3" evidence="16">
    <location>
        <begin position="351"/>
        <end position="411"/>
    </location>
</feature>
<dbReference type="InterPro" id="IPR001452">
    <property type="entry name" value="SH3_domain"/>
</dbReference>
<proteinExistence type="predicted"/>
<evidence type="ECO:0000256" key="5">
    <source>
        <dbReference type="ARBA" id="ARBA00022475"/>
    </source>
</evidence>
<dbReference type="Gene3D" id="2.30.30.40">
    <property type="entry name" value="SH3 Domains"/>
    <property type="match status" value="1"/>
</dbReference>
<dbReference type="FunFam" id="2.30.30.40:FF:000014">
    <property type="entry name" value="Kinase C and casein kinase substrate in neurons protein"/>
    <property type="match status" value="1"/>
</dbReference>
<dbReference type="OrthoDB" id="10255128at2759"/>
<keyword evidence="4 12" id="KW-0728">SH3 domain</keyword>
<reference evidence="18 20" key="2">
    <citation type="journal article" date="2013" name="Nature">
        <title>Insights into bilaterian evolution from three spiralian genomes.</title>
        <authorList>
            <person name="Simakov O."/>
            <person name="Marletaz F."/>
            <person name="Cho S.J."/>
            <person name="Edsinger-Gonzales E."/>
            <person name="Havlak P."/>
            <person name="Hellsten U."/>
            <person name="Kuo D.H."/>
            <person name="Larsson T."/>
            <person name="Lv J."/>
            <person name="Arendt D."/>
            <person name="Savage R."/>
            <person name="Osoegawa K."/>
            <person name="de Jong P."/>
            <person name="Grimwood J."/>
            <person name="Chapman J.A."/>
            <person name="Shapiro H."/>
            <person name="Aerts A."/>
            <person name="Otillar R.P."/>
            <person name="Terry A.Y."/>
            <person name="Boore J.L."/>
            <person name="Grigoriev I.V."/>
            <person name="Lindberg D.R."/>
            <person name="Seaver E.C."/>
            <person name="Weisblat D.A."/>
            <person name="Putnam N.H."/>
            <person name="Rokhsar D.S."/>
        </authorList>
    </citation>
    <scope>NUCLEOTIDE SEQUENCE</scope>
</reference>
<dbReference type="EMBL" id="KB096325">
    <property type="protein sequence ID" value="ESO05806.1"/>
    <property type="molecule type" value="Genomic_DNA"/>
</dbReference>
<feature type="domain" description="F-BAR" evidence="17">
    <location>
        <begin position="5"/>
        <end position="271"/>
    </location>
</feature>
<dbReference type="PANTHER" id="PTHR23065">
    <property type="entry name" value="PROLINE-SERINE-THREONINE PHOSPHATASE INTERACTING PROTEIN 1"/>
    <property type="match status" value="1"/>
</dbReference>
<keyword evidence="8 13" id="KW-0175">Coiled coil</keyword>
<evidence type="ECO:0000313" key="19">
    <source>
        <dbReference type="EnsemblMetazoa" id="HelroP156856"/>
    </source>
</evidence>
<dbReference type="Pfam" id="PF00018">
    <property type="entry name" value="SH3_1"/>
    <property type="match status" value="1"/>
</dbReference>
<dbReference type="RefSeq" id="XP_009016439.1">
    <property type="nucleotide sequence ID" value="XM_009018191.1"/>
</dbReference>
<evidence type="ECO:0000313" key="18">
    <source>
        <dbReference type="EMBL" id="ESO05806.1"/>
    </source>
</evidence>
<dbReference type="GO" id="GO:0005768">
    <property type="term" value="C:endosome"/>
    <property type="evidence" value="ECO:0000318"/>
    <property type="project" value="GO_Central"/>
</dbReference>
<dbReference type="GO" id="GO:0030100">
    <property type="term" value="P:regulation of endocytosis"/>
    <property type="evidence" value="ECO:0000318"/>
    <property type="project" value="GO_Central"/>
</dbReference>
<keyword evidence="9" id="KW-0472">Membrane</keyword>
<dbReference type="GeneID" id="20197619"/>